<reference evidence="15" key="1">
    <citation type="submission" date="2017-08" db="EMBL/GenBank/DDBJ databases">
        <title>A dynamic microbial community with high functional redundancy inhabits the cold, oxic subseafloor aquifer.</title>
        <authorList>
            <person name="Tully B.J."/>
            <person name="Wheat C.G."/>
            <person name="Glazer B.T."/>
            <person name="Huber J.A."/>
        </authorList>
    </citation>
    <scope>NUCLEOTIDE SEQUENCE [LARGE SCALE GENOMIC DNA]</scope>
</reference>
<evidence type="ECO:0000256" key="7">
    <source>
        <dbReference type="ARBA" id="ARBA00022801"/>
    </source>
</evidence>
<evidence type="ECO:0000256" key="2">
    <source>
        <dbReference type="ARBA" id="ARBA00004141"/>
    </source>
</evidence>
<keyword evidence="8" id="KW-0862">Zinc</keyword>
<feature type="transmembrane region" description="Helical" evidence="12">
    <location>
        <begin position="169"/>
        <end position="196"/>
    </location>
</feature>
<keyword evidence="5 12" id="KW-0812">Transmembrane</keyword>
<sequence>MGASARIPVRISPIFWVTAAIIGWLNSRSLIGTIAWIAIIFVSILVHEYGHALTSRFFGQFPKIELVAFGGLTYPEGPPIKLWKEFIVVLNGPVFGFFLYLFGLGLLRFNFIQASALFPFVKIFTFVNLFWTIINLLPVLPLDGGQLMRIVLESFFGVKGLKGAMITSIAFSIIFAVTALFLSWYLIGAIFFLFAFQNIQSWKVTKSVSNADQSRDNQEELKQAEAALMRGNEEEAARILKHLRDSSQKGILFISATQYLARITFKKGQYKETYDMLMSIREQLSDEFLVLLHFVSFEVGDFILVNDLSATCYQKDPSLETALRNAIACASLVKTKAVIGWLEAAVRSGLENVKQLTDEKAFDKVRQDPDFLQFIEDNKEVES</sequence>
<evidence type="ECO:0000256" key="1">
    <source>
        <dbReference type="ARBA" id="ARBA00001947"/>
    </source>
</evidence>
<evidence type="ECO:0000256" key="8">
    <source>
        <dbReference type="ARBA" id="ARBA00022833"/>
    </source>
</evidence>
<keyword evidence="6" id="KW-0479">Metal-binding</keyword>
<keyword evidence="4" id="KW-0645">Protease</keyword>
<evidence type="ECO:0000259" key="13">
    <source>
        <dbReference type="Pfam" id="PF02163"/>
    </source>
</evidence>
<dbReference type="PANTHER" id="PTHR39188:SF3">
    <property type="entry name" value="STAGE IV SPORULATION PROTEIN FB"/>
    <property type="match status" value="1"/>
</dbReference>
<evidence type="ECO:0000256" key="12">
    <source>
        <dbReference type="SAM" id="Phobius"/>
    </source>
</evidence>
<feature type="transmembrane region" description="Helical" evidence="12">
    <location>
        <begin position="31"/>
        <end position="50"/>
    </location>
</feature>
<keyword evidence="9 12" id="KW-1133">Transmembrane helix</keyword>
<evidence type="ECO:0000256" key="9">
    <source>
        <dbReference type="ARBA" id="ARBA00022989"/>
    </source>
</evidence>
<evidence type="ECO:0000256" key="11">
    <source>
        <dbReference type="ARBA" id="ARBA00023136"/>
    </source>
</evidence>
<dbReference type="Proteomes" id="UP000217838">
    <property type="component" value="Unassembled WGS sequence"/>
</dbReference>
<evidence type="ECO:0000256" key="6">
    <source>
        <dbReference type="ARBA" id="ARBA00022723"/>
    </source>
</evidence>
<evidence type="ECO:0000256" key="3">
    <source>
        <dbReference type="ARBA" id="ARBA00007931"/>
    </source>
</evidence>
<proteinExistence type="inferred from homology"/>
<comment type="similarity">
    <text evidence="3">Belongs to the peptidase M50B family.</text>
</comment>
<dbReference type="InterPro" id="IPR008915">
    <property type="entry name" value="Peptidase_M50"/>
</dbReference>
<dbReference type="GO" id="GO:0016020">
    <property type="term" value="C:membrane"/>
    <property type="evidence" value="ECO:0007669"/>
    <property type="project" value="UniProtKB-SubCell"/>
</dbReference>
<dbReference type="GO" id="GO:0046872">
    <property type="term" value="F:metal ion binding"/>
    <property type="evidence" value="ECO:0007669"/>
    <property type="project" value="UniProtKB-KW"/>
</dbReference>
<dbReference type="GO" id="GO:0006508">
    <property type="term" value="P:proteolysis"/>
    <property type="evidence" value="ECO:0007669"/>
    <property type="project" value="UniProtKB-KW"/>
</dbReference>
<evidence type="ECO:0000256" key="10">
    <source>
        <dbReference type="ARBA" id="ARBA00023049"/>
    </source>
</evidence>
<evidence type="ECO:0000256" key="4">
    <source>
        <dbReference type="ARBA" id="ARBA00022670"/>
    </source>
</evidence>
<dbReference type="Pfam" id="PF02163">
    <property type="entry name" value="Peptidase_M50"/>
    <property type="match status" value="1"/>
</dbReference>
<accession>A0A2A4YLP4</accession>
<feature type="domain" description="Peptidase M50" evidence="13">
    <location>
        <begin position="116"/>
        <end position="160"/>
    </location>
</feature>
<dbReference type="GO" id="GO:0008237">
    <property type="term" value="F:metallopeptidase activity"/>
    <property type="evidence" value="ECO:0007669"/>
    <property type="project" value="UniProtKB-KW"/>
</dbReference>
<comment type="caution">
    <text evidence="14">The sequence shown here is derived from an EMBL/GenBank/DDBJ whole genome shotgun (WGS) entry which is preliminary data.</text>
</comment>
<dbReference type="EMBL" id="NVUU01000020">
    <property type="protein sequence ID" value="PCI95409.1"/>
    <property type="molecule type" value="Genomic_DNA"/>
</dbReference>
<comment type="subcellular location">
    <subcellularLocation>
        <location evidence="2">Membrane</location>
        <topology evidence="2">Multi-pass membrane protein</topology>
    </subcellularLocation>
</comment>
<keyword evidence="7" id="KW-0378">Hydrolase</keyword>
<comment type="cofactor">
    <cofactor evidence="1">
        <name>Zn(2+)</name>
        <dbReference type="ChEBI" id="CHEBI:29105"/>
    </cofactor>
</comment>
<keyword evidence="11 12" id="KW-0472">Membrane</keyword>
<evidence type="ECO:0000313" key="15">
    <source>
        <dbReference type="Proteomes" id="UP000217838"/>
    </source>
</evidence>
<evidence type="ECO:0000256" key="5">
    <source>
        <dbReference type="ARBA" id="ARBA00022692"/>
    </source>
</evidence>
<feature type="transmembrane region" description="Helical" evidence="12">
    <location>
        <begin position="119"/>
        <end position="140"/>
    </location>
</feature>
<protein>
    <recommendedName>
        <fullName evidence="13">Peptidase M50 domain-containing protein</fullName>
    </recommendedName>
</protein>
<keyword evidence="10" id="KW-0482">Metalloprotease</keyword>
<feature type="transmembrane region" description="Helical" evidence="12">
    <location>
        <begin position="86"/>
        <end position="107"/>
    </location>
</feature>
<evidence type="ECO:0000313" key="14">
    <source>
        <dbReference type="EMBL" id="PCI95409.1"/>
    </source>
</evidence>
<dbReference type="PANTHER" id="PTHR39188">
    <property type="entry name" value="MEMBRANE-ASSOCIATED ZINC METALLOPROTEASE M50B"/>
    <property type="match status" value="1"/>
</dbReference>
<name>A0A2A4YLP4_UNCAE</name>
<dbReference type="AlphaFoldDB" id="A0A2A4YLP4"/>
<organism evidence="14 15">
    <name type="scientific">Aerophobetes bacterium</name>
    <dbReference type="NCBI Taxonomy" id="2030807"/>
    <lineage>
        <taxon>Bacteria</taxon>
        <taxon>Candidatus Aerophobota</taxon>
    </lineage>
</organism>
<gene>
    <name evidence="14" type="ORF">COB11_02310</name>
</gene>